<dbReference type="EMBL" id="BMLX01000001">
    <property type="protein sequence ID" value="GGP19462.1"/>
    <property type="molecule type" value="Genomic_DNA"/>
</dbReference>
<organism evidence="11 12">
    <name type="scientific">Silvimonas iriomotensis</name>
    <dbReference type="NCBI Taxonomy" id="449662"/>
    <lineage>
        <taxon>Bacteria</taxon>
        <taxon>Pseudomonadati</taxon>
        <taxon>Pseudomonadota</taxon>
        <taxon>Betaproteobacteria</taxon>
        <taxon>Neisseriales</taxon>
        <taxon>Chitinibacteraceae</taxon>
        <taxon>Silvimonas</taxon>
    </lineage>
</organism>
<keyword evidence="4" id="KW-1003">Cell membrane</keyword>
<gene>
    <name evidence="11" type="primary">xcpW</name>
    <name evidence="11" type="ORF">GCM10010970_10730</name>
</gene>
<keyword evidence="12" id="KW-1185">Reference proteome</keyword>
<dbReference type="InterPro" id="IPR051621">
    <property type="entry name" value="T2SS_protein_J"/>
</dbReference>
<dbReference type="InterPro" id="IPR010055">
    <property type="entry name" value="T2SS_protein-GspJ"/>
</dbReference>
<name>A0ABQ2P6J8_9NEIS</name>
<dbReference type="PANTHER" id="PTHR39583">
    <property type="entry name" value="TYPE II SECRETION SYSTEM PROTEIN J-RELATED"/>
    <property type="match status" value="1"/>
</dbReference>
<feature type="transmembrane region" description="Helical" evidence="10">
    <location>
        <begin position="14"/>
        <end position="36"/>
    </location>
</feature>
<evidence type="ECO:0000313" key="11">
    <source>
        <dbReference type="EMBL" id="GGP19462.1"/>
    </source>
</evidence>
<evidence type="ECO:0000256" key="6">
    <source>
        <dbReference type="ARBA" id="ARBA00022519"/>
    </source>
</evidence>
<evidence type="ECO:0000256" key="1">
    <source>
        <dbReference type="ARBA" id="ARBA00004377"/>
    </source>
</evidence>
<dbReference type="Gene3D" id="2.10.70.20">
    <property type="entry name" value="gspk-gspi-gspj complex like domains"/>
    <property type="match status" value="1"/>
</dbReference>
<evidence type="ECO:0000256" key="2">
    <source>
        <dbReference type="ARBA" id="ARBA00011084"/>
    </source>
</evidence>
<evidence type="ECO:0000256" key="8">
    <source>
        <dbReference type="ARBA" id="ARBA00022989"/>
    </source>
</evidence>
<evidence type="ECO:0000256" key="7">
    <source>
        <dbReference type="ARBA" id="ARBA00022692"/>
    </source>
</evidence>
<reference evidence="12" key="1">
    <citation type="journal article" date="2019" name="Int. J. Syst. Evol. Microbiol.">
        <title>The Global Catalogue of Microorganisms (GCM) 10K type strain sequencing project: providing services to taxonomists for standard genome sequencing and annotation.</title>
        <authorList>
            <consortium name="The Broad Institute Genomics Platform"/>
            <consortium name="The Broad Institute Genome Sequencing Center for Infectious Disease"/>
            <person name="Wu L."/>
            <person name="Ma J."/>
        </authorList>
    </citation>
    <scope>NUCLEOTIDE SEQUENCE [LARGE SCALE GENOMIC DNA]</scope>
    <source>
        <strain evidence="12">CGMCC 1.8859</strain>
    </source>
</reference>
<dbReference type="Gene3D" id="3.10.610.10">
    <property type="entry name" value="GSPII I/J protein-like"/>
    <property type="match status" value="1"/>
</dbReference>
<sequence>MPAFNSPASRTSRAGFTLIEILIALAIFAVMSLIAFRGLSTMVDTKIRLDGETTHWRDMTLVLGRFDDDLTQVLNRSWRDSSGVTQPPIEGNAQPDNPDWPLLQLVRANRDQEPIHVGYRLKGGRLEMMQWDTLDQAPRATPQVHVMFDQVERFEVTFMDSASNWQNKWPVPGSADVLPRAVRIIVQQTGQGPVTRIFALP</sequence>
<dbReference type="Pfam" id="PF07963">
    <property type="entry name" value="N_methyl"/>
    <property type="match status" value="1"/>
</dbReference>
<dbReference type="PROSITE" id="PS00409">
    <property type="entry name" value="PROKAR_NTER_METHYL"/>
    <property type="match status" value="1"/>
</dbReference>
<proteinExistence type="inferred from homology"/>
<dbReference type="Proteomes" id="UP000637267">
    <property type="component" value="Unassembled WGS sequence"/>
</dbReference>
<keyword evidence="7 10" id="KW-0812">Transmembrane</keyword>
<dbReference type="PANTHER" id="PTHR39583:SF2">
    <property type="entry name" value="TYPE II SECRETION SYSTEM PROTEIN J"/>
    <property type="match status" value="1"/>
</dbReference>
<comment type="subcellular location">
    <subcellularLocation>
        <location evidence="1">Cell inner membrane</location>
        <topology evidence="1">Single-pass membrane protein</topology>
    </subcellularLocation>
</comment>
<dbReference type="InterPro" id="IPR012902">
    <property type="entry name" value="N_methyl_site"/>
</dbReference>
<accession>A0ABQ2P6J8</accession>
<evidence type="ECO:0000256" key="9">
    <source>
        <dbReference type="ARBA" id="ARBA00023136"/>
    </source>
</evidence>
<dbReference type="NCBIfam" id="TIGR02532">
    <property type="entry name" value="IV_pilin_GFxxxE"/>
    <property type="match status" value="1"/>
</dbReference>
<comment type="caution">
    <text evidence="11">The sequence shown here is derived from an EMBL/GenBank/DDBJ whole genome shotgun (WGS) entry which is preliminary data.</text>
</comment>
<dbReference type="RefSeq" id="WP_188703071.1">
    <property type="nucleotide sequence ID" value="NZ_BMLX01000001.1"/>
</dbReference>
<keyword evidence="8 10" id="KW-1133">Transmembrane helix</keyword>
<evidence type="ECO:0000256" key="10">
    <source>
        <dbReference type="SAM" id="Phobius"/>
    </source>
</evidence>
<keyword evidence="9 10" id="KW-0472">Membrane</keyword>
<keyword evidence="6" id="KW-0997">Cell inner membrane</keyword>
<evidence type="ECO:0000256" key="5">
    <source>
        <dbReference type="ARBA" id="ARBA00022481"/>
    </source>
</evidence>
<evidence type="ECO:0000313" key="12">
    <source>
        <dbReference type="Proteomes" id="UP000637267"/>
    </source>
</evidence>
<evidence type="ECO:0000256" key="4">
    <source>
        <dbReference type="ARBA" id="ARBA00022475"/>
    </source>
</evidence>
<comment type="similarity">
    <text evidence="2">Belongs to the GSP J family.</text>
</comment>
<evidence type="ECO:0000256" key="3">
    <source>
        <dbReference type="ARBA" id="ARBA00021539"/>
    </source>
</evidence>
<keyword evidence="5" id="KW-0488">Methylation</keyword>
<dbReference type="InterPro" id="IPR045584">
    <property type="entry name" value="Pilin-like"/>
</dbReference>
<protein>
    <recommendedName>
        <fullName evidence="3">Type II secretion system protein J</fullName>
    </recommendedName>
</protein>
<dbReference type="SUPFAM" id="SSF54523">
    <property type="entry name" value="Pili subunits"/>
    <property type="match status" value="1"/>
</dbReference>
<dbReference type="Pfam" id="PF11612">
    <property type="entry name" value="T2SSJ"/>
    <property type="match status" value="1"/>
</dbReference>
<dbReference type="NCBIfam" id="TIGR01711">
    <property type="entry name" value="gspJ"/>
    <property type="match status" value="1"/>
</dbReference>